<evidence type="ECO:0000313" key="3">
    <source>
        <dbReference type="Proteomes" id="UP001054821"/>
    </source>
</evidence>
<name>A0AAD4ZTZ1_PRUDU</name>
<evidence type="ECO:0000313" key="2">
    <source>
        <dbReference type="EMBL" id="KAI5354144.1"/>
    </source>
</evidence>
<dbReference type="Proteomes" id="UP001054821">
    <property type="component" value="Chromosome 1"/>
</dbReference>
<accession>A0AAD4ZTZ1</accession>
<organism evidence="2 3">
    <name type="scientific">Prunus dulcis</name>
    <name type="common">Almond</name>
    <name type="synonym">Amygdalus dulcis</name>
    <dbReference type="NCBI Taxonomy" id="3755"/>
    <lineage>
        <taxon>Eukaryota</taxon>
        <taxon>Viridiplantae</taxon>
        <taxon>Streptophyta</taxon>
        <taxon>Embryophyta</taxon>
        <taxon>Tracheophyta</taxon>
        <taxon>Spermatophyta</taxon>
        <taxon>Magnoliopsida</taxon>
        <taxon>eudicotyledons</taxon>
        <taxon>Gunneridae</taxon>
        <taxon>Pentapetalae</taxon>
        <taxon>rosids</taxon>
        <taxon>fabids</taxon>
        <taxon>Rosales</taxon>
        <taxon>Rosaceae</taxon>
        <taxon>Amygdaloideae</taxon>
        <taxon>Amygdaleae</taxon>
        <taxon>Prunus</taxon>
    </lineage>
</organism>
<reference evidence="2 3" key="1">
    <citation type="journal article" date="2022" name="G3 (Bethesda)">
        <title>Whole-genome sequence and methylome profiling of the almond [Prunus dulcis (Mill.) D.A. Webb] cultivar 'Nonpareil'.</title>
        <authorList>
            <person name="D'Amico-Willman K.M."/>
            <person name="Ouma W.Z."/>
            <person name="Meulia T."/>
            <person name="Sideli G.M."/>
            <person name="Gradziel T.M."/>
            <person name="Fresnedo-Ramirez J."/>
        </authorList>
    </citation>
    <scope>NUCLEOTIDE SEQUENCE [LARGE SCALE GENOMIC DNA]</scope>
    <source>
        <strain evidence="2">Clone GOH B32 T37-40</strain>
    </source>
</reference>
<dbReference type="AlphaFoldDB" id="A0AAD4ZTZ1"/>
<dbReference type="InterPro" id="IPR006566">
    <property type="entry name" value="FBD"/>
</dbReference>
<feature type="domain" description="FBD" evidence="1">
    <location>
        <begin position="27"/>
        <end position="96"/>
    </location>
</feature>
<proteinExistence type="predicted"/>
<protein>
    <recommendedName>
        <fullName evidence="1">FBD domain-containing protein</fullName>
    </recommendedName>
</protein>
<gene>
    <name evidence="2" type="ORF">L3X38_007039</name>
</gene>
<evidence type="ECO:0000259" key="1">
    <source>
        <dbReference type="SMART" id="SM00579"/>
    </source>
</evidence>
<keyword evidence="3" id="KW-1185">Reference proteome</keyword>
<sequence length="102" mass="11733">MFSTTLICQERREPPKSCRPRGSGCWICPFTQLQLVIISDISKFKADLDFIRFMLLNSPVLEEMVVGPAYDDGHLEFVKQLLRLRRASVHSEINFSTDHFGT</sequence>
<comment type="caution">
    <text evidence="2">The sequence shown here is derived from an EMBL/GenBank/DDBJ whole genome shotgun (WGS) entry which is preliminary data.</text>
</comment>
<dbReference type="EMBL" id="JAJFAZ020000001">
    <property type="protein sequence ID" value="KAI5354144.1"/>
    <property type="molecule type" value="Genomic_DNA"/>
</dbReference>
<dbReference type="SMART" id="SM00579">
    <property type="entry name" value="FBD"/>
    <property type="match status" value="1"/>
</dbReference>